<dbReference type="AlphaFoldDB" id="A0A2T6ZA78"/>
<comment type="caution">
    <text evidence="2">The sequence shown here is derived from an EMBL/GenBank/DDBJ whole genome shotgun (WGS) entry which is preliminary data.</text>
</comment>
<evidence type="ECO:0000313" key="3">
    <source>
        <dbReference type="Proteomes" id="UP000244722"/>
    </source>
</evidence>
<reference evidence="2 3" key="1">
    <citation type="submission" date="2017-04" db="EMBL/GenBank/DDBJ databases">
        <title>Draft genome sequence of Tuber borchii Vittad., a whitish edible truffle.</title>
        <authorList>
            <consortium name="DOE Joint Genome Institute"/>
            <person name="Murat C."/>
            <person name="Kuo A."/>
            <person name="Barry K.W."/>
            <person name="Clum A."/>
            <person name="Dockter R.B."/>
            <person name="Fauchery L."/>
            <person name="Iotti M."/>
            <person name="Kohler A."/>
            <person name="Labutti K."/>
            <person name="Lindquist E.A."/>
            <person name="Lipzen A."/>
            <person name="Ohm R.A."/>
            <person name="Wang M."/>
            <person name="Grigoriev I.V."/>
            <person name="Zambonelli A."/>
            <person name="Martin F.M."/>
        </authorList>
    </citation>
    <scope>NUCLEOTIDE SEQUENCE [LARGE SCALE GENOMIC DNA]</scope>
    <source>
        <strain evidence="2 3">Tbo3840</strain>
    </source>
</reference>
<keyword evidence="3" id="KW-1185">Reference proteome</keyword>
<feature type="region of interest" description="Disordered" evidence="1">
    <location>
        <begin position="1"/>
        <end position="28"/>
    </location>
</feature>
<organism evidence="2 3">
    <name type="scientific">Tuber borchii</name>
    <name type="common">White truffle</name>
    <dbReference type="NCBI Taxonomy" id="42251"/>
    <lineage>
        <taxon>Eukaryota</taxon>
        <taxon>Fungi</taxon>
        <taxon>Dikarya</taxon>
        <taxon>Ascomycota</taxon>
        <taxon>Pezizomycotina</taxon>
        <taxon>Pezizomycetes</taxon>
        <taxon>Pezizales</taxon>
        <taxon>Tuberaceae</taxon>
        <taxon>Tuber</taxon>
    </lineage>
</organism>
<gene>
    <name evidence="2" type="ORF">B9Z19DRAFT_1097351</name>
</gene>
<sequence>MATLHHPPWNRLHFFPPPKPPSERRLKSTNAVPALYLRKRTLSDRMIGSEWHGRSHCSEIGLDDTRED</sequence>
<name>A0A2T6ZA78_TUBBO</name>
<evidence type="ECO:0000313" key="2">
    <source>
        <dbReference type="EMBL" id="PUU72401.1"/>
    </source>
</evidence>
<accession>A0A2T6ZA78</accession>
<proteinExistence type="predicted"/>
<protein>
    <submittedName>
        <fullName evidence="2">Uncharacterized protein</fullName>
    </submittedName>
</protein>
<dbReference type="EMBL" id="NESQ01000547">
    <property type="protein sequence ID" value="PUU72401.1"/>
    <property type="molecule type" value="Genomic_DNA"/>
</dbReference>
<dbReference type="Proteomes" id="UP000244722">
    <property type="component" value="Unassembled WGS sequence"/>
</dbReference>
<evidence type="ECO:0000256" key="1">
    <source>
        <dbReference type="SAM" id="MobiDB-lite"/>
    </source>
</evidence>